<sequence>MNHIVFDFDGTLEVLKVTALSTLGIPEPLKTLDVPLHQMPGVMLEMKRYYRKAGERLVCGPDKLKSK</sequence>
<reference evidence="1 2" key="1">
    <citation type="submission" date="2017-03" db="EMBL/GenBank/DDBJ databases">
        <title>Isolation of Levoglucosan Utilizing Bacteria.</title>
        <authorList>
            <person name="Arya A.S."/>
        </authorList>
    </citation>
    <scope>NUCLEOTIDE SEQUENCE [LARGE SCALE GENOMIC DNA]</scope>
    <source>
        <strain evidence="1 2">MEC069</strain>
    </source>
</reference>
<proteinExistence type="predicted"/>
<gene>
    <name evidence="1" type="ORF">B5M42_04940</name>
</gene>
<evidence type="ECO:0000313" key="2">
    <source>
        <dbReference type="Proteomes" id="UP000298246"/>
    </source>
</evidence>
<dbReference type="RefSeq" id="WP_134750342.1">
    <property type="nucleotide sequence ID" value="NZ_MYFO02000008.1"/>
</dbReference>
<protein>
    <submittedName>
        <fullName evidence="1">Uncharacterized protein</fullName>
    </submittedName>
</protein>
<dbReference type="EMBL" id="MYFO01000004">
    <property type="protein sequence ID" value="TFE90616.1"/>
    <property type="molecule type" value="Genomic_DNA"/>
</dbReference>
<organism evidence="1 2">
    <name type="scientific">Paenibacillus athensensis</name>
    <dbReference type="NCBI Taxonomy" id="1967502"/>
    <lineage>
        <taxon>Bacteria</taxon>
        <taxon>Bacillati</taxon>
        <taxon>Bacillota</taxon>
        <taxon>Bacilli</taxon>
        <taxon>Bacillales</taxon>
        <taxon>Paenibacillaceae</taxon>
        <taxon>Paenibacillus</taxon>
    </lineage>
</organism>
<comment type="caution">
    <text evidence="1">The sequence shown here is derived from an EMBL/GenBank/DDBJ whole genome shotgun (WGS) entry which is preliminary data.</text>
</comment>
<keyword evidence="2" id="KW-1185">Reference proteome</keyword>
<dbReference type="AlphaFoldDB" id="A0A4Y8QA96"/>
<name>A0A4Y8QA96_9BACL</name>
<dbReference type="Proteomes" id="UP000298246">
    <property type="component" value="Unassembled WGS sequence"/>
</dbReference>
<evidence type="ECO:0000313" key="1">
    <source>
        <dbReference type="EMBL" id="TFE90616.1"/>
    </source>
</evidence>
<accession>A0A4Y8QA96</accession>